<sequence length="143" mass="15970">MKYLFILLSFFLTENGCCNKNNIDQEALSFEYNATSRGLFQQITIDKNKIKTISARGEKPIEKACPDDLWASLVNNLDSLDLKTIENLKAPSDKRLFDGAAHASLSINYKDKTYKSPSFDHGNPPKAIASLVKVIRSAAENIE</sequence>
<keyword evidence="2" id="KW-1185">Reference proteome</keyword>
<dbReference type="RefSeq" id="WP_344739608.1">
    <property type="nucleotide sequence ID" value="NZ_BAABAY010000001.1"/>
</dbReference>
<evidence type="ECO:0008006" key="3">
    <source>
        <dbReference type="Google" id="ProtNLM"/>
    </source>
</evidence>
<reference evidence="1 2" key="1">
    <citation type="submission" date="2024-02" db="EMBL/GenBank/DDBJ databases">
        <title>A Gaetbulibacter species isolated from tidal flats and genomic insights of their niches.</title>
        <authorList>
            <person name="Ye Y."/>
        </authorList>
    </citation>
    <scope>NUCLEOTIDE SEQUENCE [LARGE SCALE GENOMIC DNA]</scope>
    <source>
        <strain evidence="1 2">KYW382</strain>
    </source>
</reference>
<name>A0ABW7MVQ1_9FLAO</name>
<comment type="caution">
    <text evidence="1">The sequence shown here is derived from an EMBL/GenBank/DDBJ whole genome shotgun (WGS) entry which is preliminary data.</text>
</comment>
<evidence type="ECO:0000313" key="2">
    <source>
        <dbReference type="Proteomes" id="UP001610100"/>
    </source>
</evidence>
<organism evidence="1 2">
    <name type="scientific">Gaetbulibacter aestuarii</name>
    <dbReference type="NCBI Taxonomy" id="1502358"/>
    <lineage>
        <taxon>Bacteria</taxon>
        <taxon>Pseudomonadati</taxon>
        <taxon>Bacteroidota</taxon>
        <taxon>Flavobacteriia</taxon>
        <taxon>Flavobacteriales</taxon>
        <taxon>Flavobacteriaceae</taxon>
        <taxon>Gaetbulibacter</taxon>
    </lineage>
</organism>
<protein>
    <recommendedName>
        <fullName evidence="3">Lipoprotein</fullName>
    </recommendedName>
</protein>
<accession>A0ABW7MVQ1</accession>
<evidence type="ECO:0000313" key="1">
    <source>
        <dbReference type="EMBL" id="MFH6770906.1"/>
    </source>
</evidence>
<proteinExistence type="predicted"/>
<dbReference type="EMBL" id="JBAWKB010000001">
    <property type="protein sequence ID" value="MFH6770906.1"/>
    <property type="molecule type" value="Genomic_DNA"/>
</dbReference>
<dbReference type="Proteomes" id="UP001610100">
    <property type="component" value="Unassembled WGS sequence"/>
</dbReference>
<gene>
    <name evidence="1" type="ORF">V8G58_03085</name>
</gene>